<dbReference type="AlphaFoldDB" id="A0AAI9TW27"/>
<dbReference type="EMBL" id="MLGG01000079">
    <property type="protein sequence ID" value="KAK1447062.1"/>
    <property type="molecule type" value="Genomic_DNA"/>
</dbReference>
<evidence type="ECO:0000313" key="2">
    <source>
        <dbReference type="EMBL" id="KAK1447062.1"/>
    </source>
</evidence>
<feature type="region of interest" description="Disordered" evidence="1">
    <location>
        <begin position="60"/>
        <end position="142"/>
    </location>
</feature>
<name>A0AAI9TW27_9PEZI</name>
<feature type="compositionally biased region" description="Polar residues" evidence="1">
    <location>
        <begin position="87"/>
        <end position="96"/>
    </location>
</feature>
<organism evidence="2 3">
    <name type="scientific">Colletotrichum melonis</name>
    <dbReference type="NCBI Taxonomy" id="1209925"/>
    <lineage>
        <taxon>Eukaryota</taxon>
        <taxon>Fungi</taxon>
        <taxon>Dikarya</taxon>
        <taxon>Ascomycota</taxon>
        <taxon>Pezizomycotina</taxon>
        <taxon>Sordariomycetes</taxon>
        <taxon>Hypocreomycetidae</taxon>
        <taxon>Glomerellales</taxon>
        <taxon>Glomerellaceae</taxon>
        <taxon>Colletotrichum</taxon>
        <taxon>Colletotrichum acutatum species complex</taxon>
    </lineage>
</organism>
<proteinExistence type="predicted"/>
<evidence type="ECO:0000313" key="3">
    <source>
        <dbReference type="Proteomes" id="UP001239795"/>
    </source>
</evidence>
<dbReference type="Proteomes" id="UP001239795">
    <property type="component" value="Unassembled WGS sequence"/>
</dbReference>
<accession>A0AAI9TW27</accession>
<reference evidence="2 3" key="1">
    <citation type="submission" date="2016-10" db="EMBL/GenBank/DDBJ databases">
        <title>The genome sequence of Colletotrichum fioriniae PJ7.</title>
        <authorList>
            <person name="Baroncelli R."/>
        </authorList>
    </citation>
    <scope>NUCLEOTIDE SEQUENCE [LARGE SCALE GENOMIC DNA]</scope>
    <source>
        <strain evidence="2">Col 31</strain>
    </source>
</reference>
<keyword evidence="3" id="KW-1185">Reference proteome</keyword>
<feature type="compositionally biased region" description="Basic residues" evidence="1">
    <location>
        <begin position="131"/>
        <end position="142"/>
    </location>
</feature>
<protein>
    <submittedName>
        <fullName evidence="2">Uncharacterized protein</fullName>
    </submittedName>
</protein>
<gene>
    <name evidence="2" type="ORF">CMEL01_08901</name>
</gene>
<comment type="caution">
    <text evidence="2">The sequence shown here is derived from an EMBL/GenBank/DDBJ whole genome shotgun (WGS) entry which is preliminary data.</text>
</comment>
<sequence length="142" mass="15829">MNDTEHMPMFPYSPFYLSVYTRDARHALLHHQQTSQASDRFLNTRGLLANAIATELYTPPPTSRFGGFLPPADLASRLTPLPERSRQNAPPATTQLPAGLSGPTPRHTDGQVLSPRLQALTPQIFPQIPHTRTHTISHPHLR</sequence>
<evidence type="ECO:0000256" key="1">
    <source>
        <dbReference type="SAM" id="MobiDB-lite"/>
    </source>
</evidence>